<dbReference type="EMBL" id="CP108085">
    <property type="protein sequence ID" value="WUP77034.1"/>
    <property type="molecule type" value="Genomic_DNA"/>
</dbReference>
<feature type="domain" description="ABC3 transporter permease C-terminal" evidence="7">
    <location>
        <begin position="716"/>
        <end position="827"/>
    </location>
</feature>
<feature type="transmembrane region" description="Helical" evidence="6">
    <location>
        <begin position="296"/>
        <end position="321"/>
    </location>
</feature>
<feature type="transmembrane region" description="Helical" evidence="6">
    <location>
        <begin position="410"/>
        <end position="427"/>
    </location>
</feature>
<feature type="transmembrane region" description="Helical" evidence="6">
    <location>
        <begin position="758"/>
        <end position="786"/>
    </location>
</feature>
<evidence type="ECO:0000256" key="2">
    <source>
        <dbReference type="ARBA" id="ARBA00022475"/>
    </source>
</evidence>
<keyword evidence="9" id="KW-1185">Reference proteome</keyword>
<evidence type="ECO:0000256" key="4">
    <source>
        <dbReference type="ARBA" id="ARBA00022989"/>
    </source>
</evidence>
<accession>A0ABZ1SWX2</accession>
<feature type="transmembrane region" description="Helical" evidence="6">
    <location>
        <begin position="502"/>
        <end position="524"/>
    </location>
</feature>
<dbReference type="RefSeq" id="WP_328710121.1">
    <property type="nucleotide sequence ID" value="NZ_CP108085.1"/>
</dbReference>
<evidence type="ECO:0000313" key="8">
    <source>
        <dbReference type="EMBL" id="WUP77034.1"/>
    </source>
</evidence>
<protein>
    <recommendedName>
        <fullName evidence="7">ABC3 transporter permease C-terminal domain-containing protein</fullName>
    </recommendedName>
</protein>
<gene>
    <name evidence="8" type="ORF">OG913_08530</name>
</gene>
<keyword evidence="2" id="KW-1003">Cell membrane</keyword>
<keyword evidence="3 6" id="KW-0812">Transmembrane</keyword>
<evidence type="ECO:0000313" key="9">
    <source>
        <dbReference type="Proteomes" id="UP001432011"/>
    </source>
</evidence>
<comment type="subcellular location">
    <subcellularLocation>
        <location evidence="1">Cell membrane</location>
        <topology evidence="1">Multi-pass membrane protein</topology>
    </subcellularLocation>
</comment>
<feature type="transmembrane region" description="Helical" evidence="6">
    <location>
        <begin position="379"/>
        <end position="398"/>
    </location>
</feature>
<evidence type="ECO:0000256" key="5">
    <source>
        <dbReference type="ARBA" id="ARBA00023136"/>
    </source>
</evidence>
<proteinExistence type="predicted"/>
<name>A0ABZ1SWX2_9ACTN</name>
<evidence type="ECO:0000256" key="6">
    <source>
        <dbReference type="SAM" id="Phobius"/>
    </source>
</evidence>
<reference evidence="8" key="1">
    <citation type="submission" date="2022-10" db="EMBL/GenBank/DDBJ databases">
        <title>The complete genomes of actinobacterial strains from the NBC collection.</title>
        <authorList>
            <person name="Joergensen T.S."/>
            <person name="Alvarez Arevalo M."/>
            <person name="Sterndorff E.B."/>
            <person name="Faurdal D."/>
            <person name="Vuksanovic O."/>
            <person name="Mourched A.-S."/>
            <person name="Charusanti P."/>
            <person name="Shaw S."/>
            <person name="Blin K."/>
            <person name="Weber T."/>
        </authorList>
    </citation>
    <scope>NUCLEOTIDE SEQUENCE</scope>
    <source>
        <strain evidence="8">NBC_00254</strain>
    </source>
</reference>
<evidence type="ECO:0000256" key="3">
    <source>
        <dbReference type="ARBA" id="ARBA00022692"/>
    </source>
</evidence>
<evidence type="ECO:0000256" key="1">
    <source>
        <dbReference type="ARBA" id="ARBA00004651"/>
    </source>
</evidence>
<dbReference type="InterPro" id="IPR003838">
    <property type="entry name" value="ABC3_permease_C"/>
</dbReference>
<keyword evidence="4 6" id="KW-1133">Transmembrane helix</keyword>
<feature type="transmembrane region" description="Helical" evidence="6">
    <location>
        <begin position="342"/>
        <end position="367"/>
    </location>
</feature>
<sequence>MIRLPGVHGLLGVHKGVAALLAALVFGAALVVSALPRMVESSLDAAARSAVGSAPPGTTSLAVQFTRRPFDPRGMRTTKQVAKADTAWRALLPTALREVADPGRLYDFATSSPILIDDRAHRYMTLKWVSGAGRHVRYVKGGPPGRGSGTRVEVAVPAVAATEMSIRTGDTLRLGDLTVKVTGLFEPVRPADRFWALEPELTYVIHHRVPLAMDDDLIVTALADGDSLAGAELPILFRWLVTPAQERIGAGNAAAVLADTAEFGRRLGRQDLEVTLSTGLDRILAEYLQRLALTRALITVFLSGLAVVCLGTTALAVLLFAGRVRGDLLLMRARGASLARTMLTCGGAVALVAVPAAAAGQAAAGFVPGAPTAVARLGPAALAAGTIAIACAAALVRSGGRRSGNALRRIVLELLVLALAVASVHLLRTRGLGTGGLGTGGLGTGGLGTGDAFLAPGPVLLALAAALVVLRAGPALIHLVFRAAARRSGAVPFLGLAAARAVPSAALPVLTLLPAVALAAYGMVTAGGLEEAQRQAAWERTGAEIRVERAEGIAPETLEQIAHAPGVRAVVPAAVGTTVAEVGFGGRPATVVAVDLGAYHRLVAGSPLRLPPPGSGALVSRDLSAAGSFDVGWPARTTVTPAGTVDAMPGVAAGDGALIVLPGAPAQVNTLLIAGDPEAVRPLLPSGANMTTVAGALAEITGAPLTAALTAALRVAAAALAAYALAAVAIALTGGAARRAEDLGLLRALGLTRRQAGLVTVLEAAPLLVLTAVAGLAAGLAMPALIGIDLSAYAGGRQGALSGGALLPALPGVVAGALAAGVAAVALAGAYWGGRRGHAG</sequence>
<evidence type="ECO:0000259" key="7">
    <source>
        <dbReference type="Pfam" id="PF02687"/>
    </source>
</evidence>
<feature type="transmembrane region" description="Helical" evidence="6">
    <location>
        <begin position="806"/>
        <end position="832"/>
    </location>
</feature>
<feature type="transmembrane region" description="Helical" evidence="6">
    <location>
        <begin position="715"/>
        <end position="737"/>
    </location>
</feature>
<feature type="transmembrane region" description="Helical" evidence="6">
    <location>
        <begin position="459"/>
        <end position="481"/>
    </location>
</feature>
<organism evidence="8 9">
    <name type="scientific">Microbispora hainanensis</name>
    <dbReference type="NCBI Taxonomy" id="568844"/>
    <lineage>
        <taxon>Bacteria</taxon>
        <taxon>Bacillati</taxon>
        <taxon>Actinomycetota</taxon>
        <taxon>Actinomycetes</taxon>
        <taxon>Streptosporangiales</taxon>
        <taxon>Streptosporangiaceae</taxon>
        <taxon>Microbispora</taxon>
    </lineage>
</organism>
<dbReference type="Pfam" id="PF02687">
    <property type="entry name" value="FtsX"/>
    <property type="match status" value="1"/>
</dbReference>
<keyword evidence="5 6" id="KW-0472">Membrane</keyword>
<dbReference type="Proteomes" id="UP001432011">
    <property type="component" value="Chromosome"/>
</dbReference>